<gene>
    <name evidence="1" type="ORF">KL86DES1_21319</name>
</gene>
<organism evidence="1">
    <name type="scientific">uncultured Desulfovibrio sp</name>
    <dbReference type="NCBI Taxonomy" id="167968"/>
    <lineage>
        <taxon>Bacteria</taxon>
        <taxon>Pseudomonadati</taxon>
        <taxon>Thermodesulfobacteriota</taxon>
        <taxon>Desulfovibrionia</taxon>
        <taxon>Desulfovibrionales</taxon>
        <taxon>Desulfovibrionaceae</taxon>
        <taxon>Desulfovibrio</taxon>
        <taxon>environmental samples</taxon>
    </lineage>
</organism>
<name>A0A212L7G5_9BACT</name>
<reference evidence="1" key="1">
    <citation type="submission" date="2016-08" db="EMBL/GenBank/DDBJ databases">
        <authorList>
            <person name="Seilhamer J.J."/>
        </authorList>
    </citation>
    <scope>NUCLEOTIDE SEQUENCE</scope>
    <source>
        <strain evidence="1">86-1</strain>
    </source>
</reference>
<proteinExistence type="predicted"/>
<accession>A0A212L7G5</accession>
<dbReference type="EMBL" id="FMJC01000002">
    <property type="protein sequence ID" value="SCM73470.1"/>
    <property type="molecule type" value="Genomic_DNA"/>
</dbReference>
<evidence type="ECO:0000313" key="1">
    <source>
        <dbReference type="EMBL" id="SCM73470.1"/>
    </source>
</evidence>
<dbReference type="AlphaFoldDB" id="A0A212L7G5"/>
<sequence>MGKVVFEFVVILCYVMADCHLPESKISLCMSFYNISSPKLQSCIAGLFAMGEFSAFGEIGR</sequence>
<protein>
    <submittedName>
        <fullName evidence="1">Uncharacterized protein</fullName>
    </submittedName>
</protein>